<keyword evidence="7" id="KW-0479">Metal-binding</keyword>
<evidence type="ECO:0000256" key="7">
    <source>
        <dbReference type="ARBA" id="ARBA00022723"/>
    </source>
</evidence>
<reference evidence="15" key="1">
    <citation type="submission" date="2023-03" db="EMBL/GenBank/DDBJ databases">
        <authorList>
            <person name="Cremers G."/>
            <person name="Picone N."/>
        </authorList>
    </citation>
    <scope>NUCLEOTIDE SEQUENCE</scope>
    <source>
        <strain evidence="15">Sample_alias</strain>
    </source>
</reference>
<proteinExistence type="inferred from homology"/>
<evidence type="ECO:0000256" key="2">
    <source>
        <dbReference type="ARBA" id="ARBA00001973"/>
    </source>
</evidence>
<evidence type="ECO:0000256" key="8">
    <source>
        <dbReference type="ARBA" id="ARBA00022737"/>
    </source>
</evidence>
<evidence type="ECO:0000259" key="14">
    <source>
        <dbReference type="Pfam" id="PF07732"/>
    </source>
</evidence>
<feature type="region of interest" description="Disordered" evidence="12">
    <location>
        <begin position="136"/>
        <end position="157"/>
    </location>
</feature>
<dbReference type="InterPro" id="IPR045087">
    <property type="entry name" value="Cu-oxidase_fam"/>
</dbReference>
<comment type="similarity">
    <text evidence="3">Belongs to the multicopper oxidase family.</text>
</comment>
<comment type="cofactor">
    <cofactor evidence="2">
        <name>Cu(2+)</name>
        <dbReference type="ChEBI" id="CHEBI:29036"/>
    </cofactor>
</comment>
<feature type="region of interest" description="Disordered" evidence="12">
    <location>
        <begin position="429"/>
        <end position="454"/>
    </location>
</feature>
<sequence length="454" mass="49748">MASAEGFNPWSFFIRLLRKSPFYRFTHHTKFRPQGKRSRTAWGRRIGNFPAVTVKSHHPFSSSGTDSELCPLPRCDDGPCLASILGWLDQAPSLMSLRQKNPMPTSRLLFHYILSLLALALFFFAFHLSAEPSATSEQTIPDISRDPSDLPGLQGKRPPKLVKVTLHAIEVEGRLADGASFPYWTFNGKVPGPFLRVRVGDTLEIHLANDSTSRMVHSVDFHAAWGFSGGAAVTQTIPGQEKVFTFRALNPGLYLYHCGTPMVAQHIANGMYGLILVEPVGGLPKVDREFYIVEAEIYTSAPMGSHGPQTSDITKILRSEPEYFVFNGSVGALSRHPLRAKVGEKIRIYFGNAGPNFSSNLHLLGAVLEHVSPDGSVLSPLRENTCSLFIPAGGAGFVEFTPKVSGRYPLMDHFFARMEKGLGGELIVEGPSDPVVSHEGPQTPTGRTTQTPSH</sequence>
<evidence type="ECO:0000256" key="11">
    <source>
        <dbReference type="ARBA" id="ARBA00049340"/>
    </source>
</evidence>
<accession>A0ABM9IFH1</accession>
<feature type="compositionally biased region" description="Low complexity" evidence="12">
    <location>
        <begin position="440"/>
        <end position="454"/>
    </location>
</feature>
<dbReference type="InterPro" id="IPR008972">
    <property type="entry name" value="Cupredoxin"/>
</dbReference>
<comment type="subunit">
    <text evidence="4">Homotrimer.</text>
</comment>
<evidence type="ECO:0000256" key="4">
    <source>
        <dbReference type="ARBA" id="ARBA00011233"/>
    </source>
</evidence>
<keyword evidence="9 15" id="KW-0560">Oxidoreductase</keyword>
<dbReference type="Pfam" id="PF07732">
    <property type="entry name" value="Cu-oxidase_3"/>
    <property type="match status" value="1"/>
</dbReference>
<protein>
    <recommendedName>
        <fullName evidence="6">Copper-containing nitrite reductase</fullName>
        <ecNumber evidence="5">1.7.2.1</ecNumber>
    </recommendedName>
</protein>
<dbReference type="GO" id="GO:0050421">
    <property type="term" value="F:nitrite reductase (NO-forming) activity"/>
    <property type="evidence" value="ECO:0007669"/>
    <property type="project" value="UniProtKB-EC"/>
</dbReference>
<dbReference type="CDD" id="cd04208">
    <property type="entry name" value="CuRO_2_CuNIR"/>
    <property type="match status" value="1"/>
</dbReference>
<evidence type="ECO:0000256" key="1">
    <source>
        <dbReference type="ARBA" id="ARBA00001960"/>
    </source>
</evidence>
<evidence type="ECO:0000313" key="15">
    <source>
        <dbReference type="EMBL" id="CAI9086294.1"/>
    </source>
</evidence>
<feature type="domain" description="Plastocyanin-like" evidence="14">
    <location>
        <begin position="178"/>
        <end position="279"/>
    </location>
</feature>
<keyword evidence="8" id="KW-0677">Repeat</keyword>
<evidence type="ECO:0000313" key="16">
    <source>
        <dbReference type="Proteomes" id="UP001161497"/>
    </source>
</evidence>
<keyword evidence="10" id="KW-0186">Copper</keyword>
<keyword evidence="13" id="KW-0472">Membrane</keyword>
<evidence type="ECO:0000256" key="9">
    <source>
        <dbReference type="ARBA" id="ARBA00023002"/>
    </source>
</evidence>
<keyword evidence="16" id="KW-1185">Reference proteome</keyword>
<dbReference type="Proteomes" id="UP001161497">
    <property type="component" value="Chromosome"/>
</dbReference>
<dbReference type="PRINTS" id="PR00695">
    <property type="entry name" value="CUNO2RDTASE"/>
</dbReference>
<feature type="transmembrane region" description="Helical" evidence="13">
    <location>
        <begin position="108"/>
        <end position="128"/>
    </location>
</feature>
<dbReference type="PANTHER" id="PTHR11709:SF394">
    <property type="entry name" value="FI03373P-RELATED"/>
    <property type="match status" value="1"/>
</dbReference>
<dbReference type="Gene3D" id="2.60.40.420">
    <property type="entry name" value="Cupredoxins - blue copper proteins"/>
    <property type="match status" value="2"/>
</dbReference>
<keyword evidence="13" id="KW-1133">Transmembrane helix</keyword>
<dbReference type="InterPro" id="IPR001287">
    <property type="entry name" value="NO2-reductase_Cu"/>
</dbReference>
<comment type="cofactor">
    <cofactor evidence="1">
        <name>Cu(+)</name>
        <dbReference type="ChEBI" id="CHEBI:49552"/>
    </cofactor>
</comment>
<dbReference type="PANTHER" id="PTHR11709">
    <property type="entry name" value="MULTI-COPPER OXIDASE"/>
    <property type="match status" value="1"/>
</dbReference>
<gene>
    <name evidence="15" type="ORF">MFUM_1973</name>
</gene>
<evidence type="ECO:0000256" key="5">
    <source>
        <dbReference type="ARBA" id="ARBA00011882"/>
    </source>
</evidence>
<dbReference type="CDD" id="cd11020">
    <property type="entry name" value="CuRO_1_CuNIR"/>
    <property type="match status" value="1"/>
</dbReference>
<evidence type="ECO:0000256" key="6">
    <source>
        <dbReference type="ARBA" id="ARBA00017290"/>
    </source>
</evidence>
<organism evidence="15 16">
    <name type="scientific">Candidatus Methylacidiphilum fumarolicum</name>
    <dbReference type="NCBI Taxonomy" id="591154"/>
    <lineage>
        <taxon>Bacteria</taxon>
        <taxon>Pseudomonadati</taxon>
        <taxon>Verrucomicrobiota</taxon>
        <taxon>Methylacidiphilae</taxon>
        <taxon>Methylacidiphilales</taxon>
        <taxon>Methylacidiphilaceae</taxon>
        <taxon>Methylacidiphilum (ex Ratnadevi et al. 2023)</taxon>
    </lineage>
</organism>
<keyword evidence="13" id="KW-0812">Transmembrane</keyword>
<evidence type="ECO:0000256" key="13">
    <source>
        <dbReference type="SAM" id="Phobius"/>
    </source>
</evidence>
<comment type="catalytic activity">
    <reaction evidence="11">
        <text>nitric oxide + Fe(III)-[cytochrome c] + H2O = Fe(II)-[cytochrome c] + nitrite + 2 H(+)</text>
        <dbReference type="Rhea" id="RHEA:15233"/>
        <dbReference type="Rhea" id="RHEA-COMP:10350"/>
        <dbReference type="Rhea" id="RHEA-COMP:14399"/>
        <dbReference type="ChEBI" id="CHEBI:15377"/>
        <dbReference type="ChEBI" id="CHEBI:15378"/>
        <dbReference type="ChEBI" id="CHEBI:16301"/>
        <dbReference type="ChEBI" id="CHEBI:16480"/>
        <dbReference type="ChEBI" id="CHEBI:29033"/>
        <dbReference type="ChEBI" id="CHEBI:29034"/>
        <dbReference type="EC" id="1.7.2.1"/>
    </reaction>
</comment>
<name>A0ABM9IFH1_9BACT</name>
<dbReference type="InterPro" id="IPR011707">
    <property type="entry name" value="Cu-oxidase-like_N"/>
</dbReference>
<evidence type="ECO:0000256" key="3">
    <source>
        <dbReference type="ARBA" id="ARBA00010609"/>
    </source>
</evidence>
<dbReference type="EC" id="1.7.2.1" evidence="5"/>
<dbReference type="SUPFAM" id="SSF49503">
    <property type="entry name" value="Cupredoxins"/>
    <property type="match status" value="2"/>
</dbReference>
<evidence type="ECO:0000256" key="12">
    <source>
        <dbReference type="SAM" id="MobiDB-lite"/>
    </source>
</evidence>
<evidence type="ECO:0000256" key="10">
    <source>
        <dbReference type="ARBA" id="ARBA00023008"/>
    </source>
</evidence>
<dbReference type="EMBL" id="OX458932">
    <property type="protein sequence ID" value="CAI9086294.1"/>
    <property type="molecule type" value="Genomic_DNA"/>
</dbReference>